<dbReference type="OrthoDB" id="8780420at2"/>
<evidence type="ECO:0000313" key="3">
    <source>
        <dbReference type="Proteomes" id="UP000185895"/>
    </source>
</evidence>
<dbReference type="EMBL" id="MKKK01000003">
    <property type="protein sequence ID" value="OEY97799.1"/>
    <property type="molecule type" value="Genomic_DNA"/>
</dbReference>
<organism evidence="2 3">
    <name type="scientific">Acinetobacter qingfengensis</name>
    <dbReference type="NCBI Taxonomy" id="1262585"/>
    <lineage>
        <taxon>Bacteria</taxon>
        <taxon>Pseudomonadati</taxon>
        <taxon>Pseudomonadota</taxon>
        <taxon>Gammaproteobacteria</taxon>
        <taxon>Moraxellales</taxon>
        <taxon>Moraxellaceae</taxon>
        <taxon>Acinetobacter</taxon>
    </lineage>
</organism>
<evidence type="ECO:0000313" key="2">
    <source>
        <dbReference type="EMBL" id="OEY97799.1"/>
    </source>
</evidence>
<dbReference type="AlphaFoldDB" id="A0A1E7REH3"/>
<dbReference type="InterPro" id="IPR009061">
    <property type="entry name" value="DNA-bd_dom_put_sf"/>
</dbReference>
<accession>A0A1E7REH3</accession>
<sequence>MTISANNHKDLLTTKEAASLLGFKKNTLEIWRTKGKGPQFIKVGSDTQSRVRYLRSTLMAWLEAQAHSSTSSYSVQTSDK</sequence>
<dbReference type="Proteomes" id="UP000185895">
    <property type="component" value="Unassembled WGS sequence"/>
</dbReference>
<feature type="domain" description="Helix-turn-helix" evidence="1">
    <location>
        <begin position="11"/>
        <end position="65"/>
    </location>
</feature>
<dbReference type="RefSeq" id="WP_000155629.1">
    <property type="nucleotide sequence ID" value="NZ_MKKK01000003.1"/>
</dbReference>
<reference evidence="2 3" key="1">
    <citation type="submission" date="2016-09" db="EMBL/GenBank/DDBJ databases">
        <authorList>
            <person name="Capua I."/>
            <person name="De Benedictis P."/>
            <person name="Joannis T."/>
            <person name="Lombin L.H."/>
            <person name="Cattoli G."/>
        </authorList>
    </citation>
    <scope>NUCLEOTIDE SEQUENCE [LARGE SCALE GENOMIC DNA]</scope>
    <source>
        <strain evidence="2 3">ANC 4671</strain>
    </source>
</reference>
<proteinExistence type="predicted"/>
<evidence type="ECO:0000259" key="1">
    <source>
        <dbReference type="Pfam" id="PF12728"/>
    </source>
</evidence>
<gene>
    <name evidence="2" type="ORF">BJI46_07820</name>
</gene>
<dbReference type="InterPro" id="IPR041657">
    <property type="entry name" value="HTH_17"/>
</dbReference>
<dbReference type="STRING" id="1262585.BJI46_07820"/>
<name>A0A1E7REH3_9GAMM</name>
<dbReference type="Pfam" id="PF12728">
    <property type="entry name" value="HTH_17"/>
    <property type="match status" value="1"/>
</dbReference>
<keyword evidence="3" id="KW-1185">Reference proteome</keyword>
<dbReference type="GeneID" id="66213135"/>
<comment type="caution">
    <text evidence="2">The sequence shown here is derived from an EMBL/GenBank/DDBJ whole genome shotgun (WGS) entry which is preliminary data.</text>
</comment>
<protein>
    <recommendedName>
        <fullName evidence="1">Helix-turn-helix domain-containing protein</fullName>
    </recommendedName>
</protein>
<dbReference type="SUPFAM" id="SSF46955">
    <property type="entry name" value="Putative DNA-binding domain"/>
    <property type="match status" value="1"/>
</dbReference>